<evidence type="ECO:0000256" key="11">
    <source>
        <dbReference type="ARBA" id="ARBA00023303"/>
    </source>
</evidence>
<evidence type="ECO:0000256" key="8">
    <source>
        <dbReference type="ARBA" id="ARBA00022989"/>
    </source>
</evidence>
<keyword evidence="9" id="KW-0406">Ion transport</keyword>
<evidence type="ECO:0000313" key="16">
    <source>
        <dbReference type="Proteomes" id="UP000254263"/>
    </source>
</evidence>
<dbReference type="GO" id="GO:0008076">
    <property type="term" value="C:voltage-gated potassium channel complex"/>
    <property type="evidence" value="ECO:0007669"/>
    <property type="project" value="InterPro"/>
</dbReference>
<keyword evidence="7" id="KW-0630">Potassium</keyword>
<feature type="transmembrane region" description="Helical" evidence="13">
    <location>
        <begin position="219"/>
        <end position="239"/>
    </location>
</feature>
<proteinExistence type="predicted"/>
<evidence type="ECO:0000259" key="14">
    <source>
        <dbReference type="Pfam" id="PF00520"/>
    </source>
</evidence>
<keyword evidence="10 13" id="KW-0472">Membrane</keyword>
<dbReference type="GO" id="GO:0005249">
    <property type="term" value="F:voltage-gated potassium channel activity"/>
    <property type="evidence" value="ECO:0007669"/>
    <property type="project" value="InterPro"/>
</dbReference>
<accession>A0A379DJL9</accession>
<comment type="subcellular location">
    <subcellularLocation>
        <location evidence="1">Membrane</location>
        <topology evidence="1">Multi-pass membrane protein</topology>
    </subcellularLocation>
</comment>
<evidence type="ECO:0000256" key="6">
    <source>
        <dbReference type="ARBA" id="ARBA00022882"/>
    </source>
</evidence>
<evidence type="ECO:0000256" key="1">
    <source>
        <dbReference type="ARBA" id="ARBA00004141"/>
    </source>
</evidence>
<keyword evidence="8 13" id="KW-1133">Transmembrane helix</keyword>
<evidence type="ECO:0000256" key="12">
    <source>
        <dbReference type="SAM" id="MobiDB-lite"/>
    </source>
</evidence>
<keyword evidence="6" id="KW-0851">Voltage-gated channel</keyword>
<dbReference type="InterPro" id="IPR005821">
    <property type="entry name" value="Ion_trans_dom"/>
</dbReference>
<keyword evidence="2" id="KW-0813">Transport</keyword>
<dbReference type="InterPro" id="IPR027359">
    <property type="entry name" value="Volt_channel_dom_sf"/>
</dbReference>
<dbReference type="Gene3D" id="1.10.287.70">
    <property type="match status" value="1"/>
</dbReference>
<evidence type="ECO:0000313" key="15">
    <source>
        <dbReference type="EMBL" id="SUB78531.1"/>
    </source>
</evidence>
<dbReference type="PRINTS" id="PR00169">
    <property type="entry name" value="KCHANNEL"/>
</dbReference>
<dbReference type="AlphaFoldDB" id="A0A379DJL9"/>
<dbReference type="RefSeq" id="WP_018360887.1">
    <property type="nucleotide sequence ID" value="NZ_UGTI01000001.1"/>
</dbReference>
<keyword evidence="3" id="KW-0633">Potassium transport</keyword>
<evidence type="ECO:0000256" key="2">
    <source>
        <dbReference type="ARBA" id="ARBA00022448"/>
    </source>
</evidence>
<dbReference type="Gene3D" id="1.20.120.350">
    <property type="entry name" value="Voltage-gated potassium channels. Chain C"/>
    <property type="match status" value="1"/>
</dbReference>
<gene>
    <name evidence="15" type="ORF">NCTC13100_01709</name>
</gene>
<dbReference type="PANTHER" id="PTHR11537:SF254">
    <property type="entry name" value="POTASSIUM VOLTAGE-GATED CHANNEL PROTEIN SHAB"/>
    <property type="match status" value="1"/>
</dbReference>
<keyword evidence="11" id="KW-0407">Ion channel</keyword>
<dbReference type="EMBL" id="UGTI01000001">
    <property type="protein sequence ID" value="SUB78531.1"/>
    <property type="molecule type" value="Genomic_DNA"/>
</dbReference>
<evidence type="ECO:0000256" key="7">
    <source>
        <dbReference type="ARBA" id="ARBA00022958"/>
    </source>
</evidence>
<feature type="region of interest" description="Disordered" evidence="12">
    <location>
        <begin position="295"/>
        <end position="320"/>
    </location>
</feature>
<dbReference type="Proteomes" id="UP000254263">
    <property type="component" value="Unassembled WGS sequence"/>
</dbReference>
<feature type="transmembrane region" description="Helical" evidence="13">
    <location>
        <begin position="117"/>
        <end position="133"/>
    </location>
</feature>
<evidence type="ECO:0000256" key="13">
    <source>
        <dbReference type="SAM" id="Phobius"/>
    </source>
</evidence>
<sequence>MTFFIRKETLRSAFSKKNLRRIIFGAETPGGKIFDILLLIVIILSVVVVLLDSMPDIPSAWHRIFNVLEWIFTVVFTLEYILRVYCAGRRKSYVLSFMGLVDLISFLPTYLSFIFPSFHFLLVVRVLRIIRAFKIMQMGQYIRQGDYLYRTIRASIPKISVFMVFVALLVILLGCLMYLIESPINPRFSSIPRAVYWAVVTLTTVGYGDITPVTGWGQFLSVVVMLLGYSIIAVPTGIVSGEMVKNHRYLSPDRTKGKNNRRPTCCCHTCGKAVFDAGALFCPYCGEGLVKSQKKQIPPHRRHRDTDSEHLPDKGQQRES</sequence>
<dbReference type="GO" id="GO:0001508">
    <property type="term" value="P:action potential"/>
    <property type="evidence" value="ECO:0007669"/>
    <property type="project" value="TreeGrafter"/>
</dbReference>
<feature type="domain" description="Ion transport" evidence="14">
    <location>
        <begin position="32"/>
        <end position="242"/>
    </location>
</feature>
<evidence type="ECO:0000256" key="5">
    <source>
        <dbReference type="ARBA" id="ARBA00022826"/>
    </source>
</evidence>
<organism evidence="15 16">
    <name type="scientific">Porphyromonas macacae</name>
    <dbReference type="NCBI Taxonomy" id="28115"/>
    <lineage>
        <taxon>Bacteria</taxon>
        <taxon>Pseudomonadati</taxon>
        <taxon>Bacteroidota</taxon>
        <taxon>Bacteroidia</taxon>
        <taxon>Bacteroidales</taxon>
        <taxon>Porphyromonadaceae</taxon>
        <taxon>Porphyromonas</taxon>
    </lineage>
</organism>
<evidence type="ECO:0000256" key="4">
    <source>
        <dbReference type="ARBA" id="ARBA00022692"/>
    </source>
</evidence>
<reference evidence="15 16" key="1">
    <citation type="submission" date="2018-06" db="EMBL/GenBank/DDBJ databases">
        <authorList>
            <consortium name="Pathogen Informatics"/>
            <person name="Doyle S."/>
        </authorList>
    </citation>
    <scope>NUCLEOTIDE SEQUENCE [LARGE SCALE GENOMIC DNA]</scope>
    <source>
        <strain evidence="15 16">NCTC13100</strain>
    </source>
</reference>
<feature type="transmembrane region" description="Helical" evidence="13">
    <location>
        <begin position="33"/>
        <end position="51"/>
    </location>
</feature>
<evidence type="ECO:0000256" key="10">
    <source>
        <dbReference type="ARBA" id="ARBA00023136"/>
    </source>
</evidence>
<keyword evidence="5" id="KW-0631">Potassium channel</keyword>
<evidence type="ECO:0000256" key="9">
    <source>
        <dbReference type="ARBA" id="ARBA00023065"/>
    </source>
</evidence>
<dbReference type="InterPro" id="IPR028325">
    <property type="entry name" value="VG_K_chnl"/>
</dbReference>
<evidence type="ECO:0000256" key="3">
    <source>
        <dbReference type="ARBA" id="ARBA00022538"/>
    </source>
</evidence>
<dbReference type="PANTHER" id="PTHR11537">
    <property type="entry name" value="VOLTAGE-GATED POTASSIUM CHANNEL"/>
    <property type="match status" value="1"/>
</dbReference>
<feature type="transmembrane region" description="Helical" evidence="13">
    <location>
        <begin position="159"/>
        <end position="180"/>
    </location>
</feature>
<dbReference type="SUPFAM" id="SSF81324">
    <property type="entry name" value="Voltage-gated potassium channels"/>
    <property type="match status" value="1"/>
</dbReference>
<feature type="compositionally biased region" description="Basic and acidic residues" evidence="12">
    <location>
        <begin position="304"/>
        <end position="320"/>
    </location>
</feature>
<keyword evidence="4 13" id="KW-0812">Transmembrane</keyword>
<protein>
    <submittedName>
        <fullName evidence="15">MlotiK1 channel</fullName>
    </submittedName>
</protein>
<dbReference type="Pfam" id="PF00520">
    <property type="entry name" value="Ion_trans"/>
    <property type="match status" value="1"/>
</dbReference>
<name>A0A379DJL9_9PORP</name>
<feature type="transmembrane region" description="Helical" evidence="13">
    <location>
        <begin position="63"/>
        <end position="81"/>
    </location>
</feature>